<dbReference type="Proteomes" id="UP001629953">
    <property type="component" value="Unassembled WGS sequence"/>
</dbReference>
<evidence type="ECO:0000256" key="1">
    <source>
        <dbReference type="ARBA" id="ARBA00004651"/>
    </source>
</evidence>
<keyword evidence="12" id="KW-1185">Reference proteome</keyword>
<dbReference type="CDD" id="cd06261">
    <property type="entry name" value="TM_PBP2"/>
    <property type="match status" value="1"/>
</dbReference>
<feature type="transmembrane region" description="Helical" evidence="8">
    <location>
        <begin position="184"/>
        <end position="206"/>
    </location>
</feature>
<evidence type="ECO:0000256" key="5">
    <source>
        <dbReference type="ARBA" id="ARBA00022692"/>
    </source>
</evidence>
<feature type="domain" description="ABC transmembrane type-1" evidence="10">
    <location>
        <begin position="65"/>
        <end position="260"/>
    </location>
</feature>
<dbReference type="Pfam" id="PF00528">
    <property type="entry name" value="BPD_transp_1"/>
    <property type="match status" value="1"/>
</dbReference>
<evidence type="ECO:0000259" key="10">
    <source>
        <dbReference type="PROSITE" id="PS50928"/>
    </source>
</evidence>
<evidence type="ECO:0000256" key="2">
    <source>
        <dbReference type="ARBA" id="ARBA00007069"/>
    </source>
</evidence>
<reference evidence="11 12" key="1">
    <citation type="journal article" date="2013" name="Int. J. Syst. Evol. Microbiol.">
        <title>Celerinatantimonas yamalensis sp. nov., a cold-adapted diazotrophic bacterium from a cold permafrost brine.</title>
        <authorList>
            <person name="Shcherbakova V."/>
            <person name="Chuvilskaya N."/>
            <person name="Rivkina E."/>
            <person name="Demidov N."/>
            <person name="Uchaeva V."/>
            <person name="Suetin S."/>
            <person name="Suzina N."/>
            <person name="Gilichinsky D."/>
        </authorList>
    </citation>
    <scope>NUCLEOTIDE SEQUENCE [LARGE SCALE GENOMIC DNA]</scope>
    <source>
        <strain evidence="11 12">C7</strain>
    </source>
</reference>
<feature type="transmembrane region" description="Helical" evidence="8">
    <location>
        <begin position="67"/>
        <end position="90"/>
    </location>
</feature>
<feature type="region of interest" description="Disordered" evidence="9">
    <location>
        <begin position="274"/>
        <end position="295"/>
    </location>
</feature>
<feature type="transmembrane region" description="Helical" evidence="8">
    <location>
        <begin position="244"/>
        <end position="264"/>
    </location>
</feature>
<organism evidence="11 12">
    <name type="scientific">Celerinatantimonas yamalensis</name>
    <dbReference type="NCBI Taxonomy" id="559956"/>
    <lineage>
        <taxon>Bacteria</taxon>
        <taxon>Pseudomonadati</taxon>
        <taxon>Pseudomonadota</taxon>
        <taxon>Gammaproteobacteria</taxon>
        <taxon>Celerinatantimonadaceae</taxon>
        <taxon>Celerinatantimonas</taxon>
    </lineage>
</organism>
<name>A0ABW9G6V2_9GAMM</name>
<evidence type="ECO:0000256" key="7">
    <source>
        <dbReference type="ARBA" id="ARBA00023136"/>
    </source>
</evidence>
<keyword evidence="3 8" id="KW-0813">Transport</keyword>
<accession>A0ABW9G6V2</accession>
<protein>
    <submittedName>
        <fullName evidence="11">ABC transporter permease subunit</fullName>
    </submittedName>
</protein>
<evidence type="ECO:0000313" key="12">
    <source>
        <dbReference type="Proteomes" id="UP001629953"/>
    </source>
</evidence>
<evidence type="ECO:0000256" key="4">
    <source>
        <dbReference type="ARBA" id="ARBA00022475"/>
    </source>
</evidence>
<evidence type="ECO:0000256" key="3">
    <source>
        <dbReference type="ARBA" id="ARBA00022448"/>
    </source>
</evidence>
<evidence type="ECO:0000256" key="9">
    <source>
        <dbReference type="SAM" id="MobiDB-lite"/>
    </source>
</evidence>
<keyword evidence="7 8" id="KW-0472">Membrane</keyword>
<dbReference type="PANTHER" id="PTHR43848">
    <property type="entry name" value="PUTRESCINE TRANSPORT SYSTEM PERMEASE PROTEIN POTI"/>
    <property type="match status" value="1"/>
</dbReference>
<gene>
    <name evidence="11" type="ORF">ABUE30_09980</name>
</gene>
<comment type="caution">
    <text evidence="11">The sequence shown here is derived from an EMBL/GenBank/DDBJ whole genome shotgun (WGS) entry which is preliminary data.</text>
</comment>
<dbReference type="PANTHER" id="PTHR43848:SF2">
    <property type="entry name" value="PUTRESCINE TRANSPORT SYSTEM PERMEASE PROTEIN POTI"/>
    <property type="match status" value="1"/>
</dbReference>
<keyword evidence="6 8" id="KW-1133">Transmembrane helix</keyword>
<keyword evidence="4" id="KW-1003">Cell membrane</keyword>
<comment type="subcellular location">
    <subcellularLocation>
        <location evidence="1 8">Cell membrane</location>
        <topology evidence="1 8">Multi-pass membrane protein</topology>
    </subcellularLocation>
</comment>
<feature type="transmembrane region" description="Helical" evidence="8">
    <location>
        <begin position="102"/>
        <end position="128"/>
    </location>
</feature>
<sequence length="295" mass="32556">MGDIPVSKSKWKWLILITTFAFLYLPILILIVYSFNQSRLVTVWAGFSTKWYGALFHDVMLMSSVRLSLTIGVLSASTAVVLGTIAAFVLARLQRFPGRGAFSFMITAPLVMPDVIMGLSMLLMFIALGQVFDLFAERGILTIWIAHVTFCTSYVHVVVSSRLREVDRSIEEAAMDLGAPPWKVFVLITLPSIFPAIIAGWLLAFTLSIDDLVIASFVSGPSATTLPIAVFSSVRMGVSPKINALATLIVVVVSLATLAAWWIMSRAEKRRQQSIKASQRDEQLTTPEHYPQQLS</sequence>
<feature type="transmembrane region" description="Helical" evidence="8">
    <location>
        <begin position="12"/>
        <end position="35"/>
    </location>
</feature>
<dbReference type="RefSeq" id="WP_408623620.1">
    <property type="nucleotide sequence ID" value="NZ_JBEQCT010000004.1"/>
</dbReference>
<dbReference type="InterPro" id="IPR051789">
    <property type="entry name" value="Bact_Polyamine_Transport"/>
</dbReference>
<dbReference type="InterPro" id="IPR035906">
    <property type="entry name" value="MetI-like_sf"/>
</dbReference>
<dbReference type="EMBL" id="JBEQCT010000004">
    <property type="protein sequence ID" value="MFM2485387.1"/>
    <property type="molecule type" value="Genomic_DNA"/>
</dbReference>
<dbReference type="SUPFAM" id="SSF161098">
    <property type="entry name" value="MetI-like"/>
    <property type="match status" value="1"/>
</dbReference>
<keyword evidence="5 8" id="KW-0812">Transmembrane</keyword>
<dbReference type="InterPro" id="IPR000515">
    <property type="entry name" value="MetI-like"/>
</dbReference>
<proteinExistence type="inferred from homology"/>
<feature type="transmembrane region" description="Helical" evidence="8">
    <location>
        <begin position="140"/>
        <end position="163"/>
    </location>
</feature>
<comment type="similarity">
    <text evidence="2">Belongs to the binding-protein-dependent transport system permease family. CysTW subfamily.</text>
</comment>
<dbReference type="PROSITE" id="PS50928">
    <property type="entry name" value="ABC_TM1"/>
    <property type="match status" value="1"/>
</dbReference>
<dbReference type="Gene3D" id="1.10.3720.10">
    <property type="entry name" value="MetI-like"/>
    <property type="match status" value="1"/>
</dbReference>
<evidence type="ECO:0000256" key="8">
    <source>
        <dbReference type="RuleBase" id="RU363032"/>
    </source>
</evidence>
<evidence type="ECO:0000313" key="11">
    <source>
        <dbReference type="EMBL" id="MFM2485387.1"/>
    </source>
</evidence>
<evidence type="ECO:0000256" key="6">
    <source>
        <dbReference type="ARBA" id="ARBA00022989"/>
    </source>
</evidence>